<dbReference type="AlphaFoldDB" id="A0A2T0SL68"/>
<dbReference type="EMBL" id="PVTE01000018">
    <property type="protein sequence ID" value="PRY34154.1"/>
    <property type="molecule type" value="Genomic_DNA"/>
</dbReference>
<proteinExistence type="predicted"/>
<reference evidence="1 2" key="1">
    <citation type="submission" date="2018-03" db="EMBL/GenBank/DDBJ databases">
        <title>Genomic Encyclopedia of Archaeal and Bacterial Type Strains, Phase II (KMG-II): from individual species to whole genera.</title>
        <authorList>
            <person name="Goeker M."/>
        </authorList>
    </citation>
    <scope>NUCLEOTIDE SEQUENCE [LARGE SCALE GENOMIC DNA]</scope>
    <source>
        <strain evidence="1 2">DSM 28354</strain>
    </source>
</reference>
<dbReference type="RefSeq" id="WP_170108743.1">
    <property type="nucleotide sequence ID" value="NZ_PVTE01000018.1"/>
</dbReference>
<protein>
    <submittedName>
        <fullName evidence="1">Uncharacterized protein</fullName>
    </submittedName>
</protein>
<keyword evidence="2" id="KW-1185">Reference proteome</keyword>
<gene>
    <name evidence="1" type="ORF">CLV58_11825</name>
</gene>
<accession>A0A2T0SL68</accession>
<name>A0A2T0SL68_9BACT</name>
<organism evidence="1 2">
    <name type="scientific">Spirosoma oryzae</name>
    <dbReference type="NCBI Taxonomy" id="1469603"/>
    <lineage>
        <taxon>Bacteria</taxon>
        <taxon>Pseudomonadati</taxon>
        <taxon>Bacteroidota</taxon>
        <taxon>Cytophagia</taxon>
        <taxon>Cytophagales</taxon>
        <taxon>Cytophagaceae</taxon>
        <taxon>Spirosoma</taxon>
    </lineage>
</organism>
<evidence type="ECO:0000313" key="1">
    <source>
        <dbReference type="EMBL" id="PRY34154.1"/>
    </source>
</evidence>
<comment type="caution">
    <text evidence="1">The sequence shown here is derived from an EMBL/GenBank/DDBJ whole genome shotgun (WGS) entry which is preliminary data.</text>
</comment>
<dbReference type="Proteomes" id="UP000238375">
    <property type="component" value="Unassembled WGS sequence"/>
</dbReference>
<evidence type="ECO:0000313" key="2">
    <source>
        <dbReference type="Proteomes" id="UP000238375"/>
    </source>
</evidence>
<sequence length="45" mass="5203">MEGIHTPAEQRPVTGLHRFIDRYQPVFESLSRSATPFGSNFFTNY</sequence>